<evidence type="ECO:0000313" key="3">
    <source>
        <dbReference type="Proteomes" id="UP000192342"/>
    </source>
</evidence>
<protein>
    <submittedName>
        <fullName evidence="2">Uncharacterized protein</fullName>
    </submittedName>
</protein>
<feature type="chain" id="PRO_5011008659" evidence="1">
    <location>
        <begin position="24"/>
        <end position="226"/>
    </location>
</feature>
<organism evidence="2 3">
    <name type="scientific">Oceanococcus atlanticus</name>
    <dbReference type="NCBI Taxonomy" id="1317117"/>
    <lineage>
        <taxon>Bacteria</taxon>
        <taxon>Pseudomonadati</taxon>
        <taxon>Pseudomonadota</taxon>
        <taxon>Gammaproteobacteria</taxon>
        <taxon>Chromatiales</taxon>
        <taxon>Oceanococcaceae</taxon>
        <taxon>Oceanococcus</taxon>
    </lineage>
</organism>
<sequence>MRPLRLSFLLALAWMPSVLSAQARLPTGAQALDPASGRVVYEERRSALYSDARMIQSDLVCLSDQGQVSGRINLDLSGEYAEMEWTDANGDHLHLSRSGSRWRARYKSEQRRSEVRWPRLRADDLIEDDLLAFLQSHVDDLKQQNLNKLVVVRAPDLRRQSFAVQVSMLDAQRLDIRLQDQGWFSDSQADMRIIMRSDGRLLSYQGPPTCPLPEGAPSRVDVQYLY</sequence>
<keyword evidence="3" id="KW-1185">Reference proteome</keyword>
<proteinExistence type="predicted"/>
<dbReference type="Proteomes" id="UP000192342">
    <property type="component" value="Unassembled WGS sequence"/>
</dbReference>
<feature type="signal peptide" evidence="1">
    <location>
        <begin position="1"/>
        <end position="23"/>
    </location>
</feature>
<gene>
    <name evidence="2" type="ORF">ATO7_00010</name>
</gene>
<dbReference type="AlphaFoldDB" id="A0A1Y1SFT8"/>
<reference evidence="2 3" key="1">
    <citation type="submission" date="2013-04" db="EMBL/GenBank/DDBJ databases">
        <title>Oceanococcus atlanticus 22II-S10r2 Genome Sequencing.</title>
        <authorList>
            <person name="Lai Q."/>
            <person name="Li G."/>
            <person name="Shao Z."/>
        </authorList>
    </citation>
    <scope>NUCLEOTIDE SEQUENCE [LARGE SCALE GENOMIC DNA]</scope>
    <source>
        <strain evidence="2 3">22II-S10r2</strain>
    </source>
</reference>
<keyword evidence="1" id="KW-0732">Signal</keyword>
<evidence type="ECO:0000313" key="2">
    <source>
        <dbReference type="EMBL" id="ORE88211.1"/>
    </source>
</evidence>
<name>A0A1Y1SFT8_9GAMM</name>
<comment type="caution">
    <text evidence="2">The sequence shown here is derived from an EMBL/GenBank/DDBJ whole genome shotgun (WGS) entry which is preliminary data.</text>
</comment>
<evidence type="ECO:0000256" key="1">
    <source>
        <dbReference type="SAM" id="SignalP"/>
    </source>
</evidence>
<dbReference type="STRING" id="1317117.ATO7_00010"/>
<accession>A0A1Y1SFT8</accession>
<dbReference type="EMBL" id="AQQV01000001">
    <property type="protein sequence ID" value="ORE88211.1"/>
    <property type="molecule type" value="Genomic_DNA"/>
</dbReference>